<protein>
    <submittedName>
        <fullName evidence="1">Uncharacterized protein</fullName>
    </submittedName>
</protein>
<dbReference type="Proteomes" id="UP000004457">
    <property type="component" value="Unassembled WGS sequence"/>
</dbReference>
<proteinExistence type="predicted"/>
<evidence type="ECO:0000313" key="2">
    <source>
        <dbReference type="Proteomes" id="UP000004457"/>
    </source>
</evidence>
<comment type="caution">
    <text evidence="1">The sequence shown here is derived from an EMBL/GenBank/DDBJ whole genome shotgun (WGS) entry which is preliminary data.</text>
</comment>
<dbReference type="AlphaFoldDB" id="C0EL64"/>
<gene>
    <name evidence="1" type="ORF">NEIFLAOT_00669</name>
</gene>
<organism evidence="1 2">
    <name type="scientific">Neisseria flavescens NRL30031/H210</name>
    <dbReference type="NCBI Taxonomy" id="546264"/>
    <lineage>
        <taxon>Bacteria</taxon>
        <taxon>Pseudomonadati</taxon>
        <taxon>Pseudomonadota</taxon>
        <taxon>Betaproteobacteria</taxon>
        <taxon>Neisseriales</taxon>
        <taxon>Neisseriaceae</taxon>
        <taxon>Neisseria</taxon>
    </lineage>
</organism>
<evidence type="ECO:0000313" key="1">
    <source>
        <dbReference type="EMBL" id="EEG34284.1"/>
    </source>
</evidence>
<accession>C0EL64</accession>
<keyword evidence="2" id="KW-1185">Reference proteome</keyword>
<name>C0EL64_NEIFL</name>
<reference evidence="1 2" key="1">
    <citation type="submission" date="2009-01" db="EMBL/GenBank/DDBJ databases">
        <authorList>
            <person name="Fulton L."/>
            <person name="Clifton S."/>
            <person name="Chinwalla A.T."/>
            <person name="Mitreva M."/>
            <person name="Sodergren E."/>
            <person name="Weinstock G."/>
            <person name="Clifton S."/>
            <person name="Dooling D.J."/>
            <person name="Fulton B."/>
            <person name="Minx P."/>
            <person name="Pepin K.H."/>
            <person name="Johnson M."/>
            <person name="Bhonagiri V."/>
            <person name="Nash W.E."/>
            <person name="Mardis E.R."/>
            <person name="Wilson R.K."/>
        </authorList>
    </citation>
    <scope>NUCLEOTIDE SEQUENCE [LARGE SCALE GENOMIC DNA]</scope>
    <source>
        <strain evidence="1 2">NRL30031/H210</strain>
    </source>
</reference>
<sequence>MLWYNIILLEKEQASVFWFFFITGLRHFDKICCFRRPFFHEAV</sequence>
<dbReference type="EMBL" id="ACEN01000016">
    <property type="protein sequence ID" value="EEG34284.1"/>
    <property type="molecule type" value="Genomic_DNA"/>
</dbReference>